<feature type="compositionally biased region" description="Polar residues" evidence="1">
    <location>
        <begin position="97"/>
        <end position="118"/>
    </location>
</feature>
<keyword evidence="2" id="KW-0732">Signal</keyword>
<gene>
    <name evidence="4" type="ORF">Egran_03647</name>
</gene>
<evidence type="ECO:0000259" key="3">
    <source>
        <dbReference type="SMART" id="SM00198"/>
    </source>
</evidence>
<dbReference type="FunFam" id="3.40.33.10:FF:000018">
    <property type="entry name" value="SCP-like extracellular protein, putative"/>
    <property type="match status" value="1"/>
</dbReference>
<dbReference type="Pfam" id="PF00188">
    <property type="entry name" value="CAP"/>
    <property type="match status" value="1"/>
</dbReference>
<feature type="signal peptide" evidence="2">
    <location>
        <begin position="1"/>
        <end position="17"/>
    </location>
</feature>
<dbReference type="PROSITE" id="PS01009">
    <property type="entry name" value="CRISP_1"/>
    <property type="match status" value="1"/>
</dbReference>
<dbReference type="InterPro" id="IPR014044">
    <property type="entry name" value="CAP_dom"/>
</dbReference>
<accession>A0A232LWP1</accession>
<dbReference type="EMBL" id="NPHW01003999">
    <property type="protein sequence ID" value="OXV08590.1"/>
    <property type="molecule type" value="Genomic_DNA"/>
</dbReference>
<evidence type="ECO:0000256" key="1">
    <source>
        <dbReference type="SAM" id="MobiDB-lite"/>
    </source>
</evidence>
<dbReference type="AlphaFoldDB" id="A0A232LWP1"/>
<organism evidence="4 5">
    <name type="scientific">Elaphomyces granulatus</name>
    <dbReference type="NCBI Taxonomy" id="519963"/>
    <lineage>
        <taxon>Eukaryota</taxon>
        <taxon>Fungi</taxon>
        <taxon>Dikarya</taxon>
        <taxon>Ascomycota</taxon>
        <taxon>Pezizomycotina</taxon>
        <taxon>Eurotiomycetes</taxon>
        <taxon>Eurotiomycetidae</taxon>
        <taxon>Eurotiales</taxon>
        <taxon>Elaphomycetaceae</taxon>
        <taxon>Elaphomyces</taxon>
    </lineage>
</organism>
<feature type="domain" description="SCP" evidence="3">
    <location>
        <begin position="136"/>
        <end position="286"/>
    </location>
</feature>
<dbReference type="Proteomes" id="UP000243515">
    <property type="component" value="Unassembled WGS sequence"/>
</dbReference>
<dbReference type="GO" id="GO:0005576">
    <property type="term" value="C:extracellular region"/>
    <property type="evidence" value="ECO:0007669"/>
    <property type="project" value="InterPro"/>
</dbReference>
<keyword evidence="5" id="KW-1185">Reference proteome</keyword>
<feature type="compositionally biased region" description="Polar residues" evidence="1">
    <location>
        <begin position="40"/>
        <end position="50"/>
    </location>
</feature>
<dbReference type="InterPro" id="IPR002413">
    <property type="entry name" value="V5_allergen-like"/>
</dbReference>
<feature type="region of interest" description="Disordered" evidence="1">
    <location>
        <begin position="40"/>
        <end position="123"/>
    </location>
</feature>
<evidence type="ECO:0000256" key="2">
    <source>
        <dbReference type="SAM" id="SignalP"/>
    </source>
</evidence>
<dbReference type="PANTHER" id="PTHR10334">
    <property type="entry name" value="CYSTEINE-RICH SECRETORY PROTEIN-RELATED"/>
    <property type="match status" value="1"/>
</dbReference>
<evidence type="ECO:0000313" key="4">
    <source>
        <dbReference type="EMBL" id="OXV08590.1"/>
    </source>
</evidence>
<dbReference type="OrthoDB" id="337038at2759"/>
<feature type="compositionally biased region" description="Low complexity" evidence="1">
    <location>
        <begin position="75"/>
        <end position="90"/>
    </location>
</feature>
<name>A0A232LWP1_9EURO</name>
<dbReference type="CDD" id="cd05380">
    <property type="entry name" value="CAP_euk"/>
    <property type="match status" value="1"/>
</dbReference>
<dbReference type="InterPro" id="IPR001283">
    <property type="entry name" value="CRISP-related"/>
</dbReference>
<dbReference type="PRINTS" id="PR00838">
    <property type="entry name" value="V5ALLERGEN"/>
</dbReference>
<dbReference type="SUPFAM" id="SSF55797">
    <property type="entry name" value="PR-1-like"/>
    <property type="match status" value="1"/>
</dbReference>
<reference evidence="4 5" key="1">
    <citation type="journal article" date="2015" name="Environ. Microbiol.">
        <title>Metagenome sequence of Elaphomyces granulatus from sporocarp tissue reveals Ascomycota ectomycorrhizal fingerprints of genome expansion and a Proteobacteria-rich microbiome.</title>
        <authorList>
            <person name="Quandt C.A."/>
            <person name="Kohler A."/>
            <person name="Hesse C.N."/>
            <person name="Sharpton T.J."/>
            <person name="Martin F."/>
            <person name="Spatafora J.W."/>
        </authorList>
    </citation>
    <scope>NUCLEOTIDE SEQUENCE [LARGE SCALE GENOMIC DNA]</scope>
    <source>
        <strain evidence="4 5">OSC145934</strain>
    </source>
</reference>
<sequence length="302" mass="32076">MRPSVLLGILCAIGAIGSPIGERAFKIDYVIVTMTVTDQNGYPASTQTPYNYKDEYAGSSQVPSSSHHKGHHHNAPASTSSSSLPTTNNNMVAPLPSTITTTSTMPGSYSAPPNNNHQAVSSSVASAAAPAPTDNSYQGKVLYHHNVHRANHSASDLTWNSELENCAQILASRCVYKHDTSIQPTTGSINGYGQNIGYGISADNVGALLTDMMYNDEMMNFQSYYGEDNPDMSNFDGWGHFSQIVWQGTTSVGCATVVCQNLGNAQSGQPLPFTVCNYGPPGNYAGEYAKNIAKPGNAPPIS</sequence>
<dbReference type="InterPro" id="IPR035940">
    <property type="entry name" value="CAP_sf"/>
</dbReference>
<dbReference type="PRINTS" id="PR00837">
    <property type="entry name" value="V5TPXLIKE"/>
</dbReference>
<evidence type="ECO:0000313" key="5">
    <source>
        <dbReference type="Proteomes" id="UP000243515"/>
    </source>
</evidence>
<protein>
    <recommendedName>
        <fullName evidence="3">SCP domain-containing protein</fullName>
    </recommendedName>
</protein>
<dbReference type="SMART" id="SM00198">
    <property type="entry name" value="SCP"/>
    <property type="match status" value="1"/>
</dbReference>
<feature type="chain" id="PRO_5012624369" description="SCP domain-containing protein" evidence="2">
    <location>
        <begin position="18"/>
        <end position="302"/>
    </location>
</feature>
<dbReference type="Gene3D" id="3.40.33.10">
    <property type="entry name" value="CAP"/>
    <property type="match status" value="1"/>
</dbReference>
<feature type="non-terminal residue" evidence="4">
    <location>
        <position position="302"/>
    </location>
</feature>
<dbReference type="InterPro" id="IPR018244">
    <property type="entry name" value="Allrgn_V5/Tpx1_CS"/>
</dbReference>
<comment type="caution">
    <text evidence="4">The sequence shown here is derived from an EMBL/GenBank/DDBJ whole genome shotgun (WGS) entry which is preliminary data.</text>
</comment>
<proteinExistence type="predicted"/>